<keyword evidence="2" id="KW-0812">Transmembrane</keyword>
<protein>
    <submittedName>
        <fullName evidence="3">Uncharacterized protein</fullName>
    </submittedName>
</protein>
<keyword evidence="2" id="KW-1133">Transmembrane helix</keyword>
<comment type="caution">
    <text evidence="3">The sequence shown here is derived from an EMBL/GenBank/DDBJ whole genome shotgun (WGS) entry which is preliminary data.</text>
</comment>
<evidence type="ECO:0000313" key="4">
    <source>
        <dbReference type="Proteomes" id="UP000265354"/>
    </source>
</evidence>
<accession>A0A388SW37</accession>
<reference evidence="3 4" key="1">
    <citation type="submission" date="2018-07" db="EMBL/GenBank/DDBJ databases">
        <title>Whole Genome Shotgun Sequence of Streptomyces spongiicola strain 531S.</title>
        <authorList>
            <person name="Dohra H."/>
            <person name="Kodani S."/>
        </authorList>
    </citation>
    <scope>NUCLEOTIDE SEQUENCE [LARGE SCALE GENOMIC DNA]</scope>
    <source>
        <strain evidence="3 4">531S</strain>
    </source>
</reference>
<dbReference type="EMBL" id="BGZL01000005">
    <property type="protein sequence ID" value="GBQ00779.1"/>
    <property type="molecule type" value="Genomic_DNA"/>
</dbReference>
<feature type="region of interest" description="Disordered" evidence="1">
    <location>
        <begin position="32"/>
        <end position="61"/>
    </location>
</feature>
<evidence type="ECO:0000256" key="1">
    <source>
        <dbReference type="SAM" id="MobiDB-lite"/>
    </source>
</evidence>
<dbReference type="Proteomes" id="UP000265354">
    <property type="component" value="Unassembled WGS sequence"/>
</dbReference>
<organism evidence="3 4">
    <name type="scientific">Streptomyces spongiicola</name>
    <dbReference type="NCBI Taxonomy" id="1690221"/>
    <lineage>
        <taxon>Bacteria</taxon>
        <taxon>Bacillati</taxon>
        <taxon>Actinomycetota</taxon>
        <taxon>Actinomycetes</taxon>
        <taxon>Kitasatosporales</taxon>
        <taxon>Streptomycetaceae</taxon>
        <taxon>Streptomyces</taxon>
    </lineage>
</organism>
<feature type="transmembrane region" description="Helical" evidence="2">
    <location>
        <begin position="12"/>
        <end position="30"/>
    </location>
</feature>
<proteinExistence type="predicted"/>
<name>A0A388SW37_9ACTN</name>
<evidence type="ECO:0000256" key="2">
    <source>
        <dbReference type="SAM" id="Phobius"/>
    </source>
</evidence>
<feature type="compositionally biased region" description="Basic and acidic residues" evidence="1">
    <location>
        <begin position="46"/>
        <end position="57"/>
    </location>
</feature>
<feature type="region of interest" description="Disordered" evidence="1">
    <location>
        <begin position="79"/>
        <end position="99"/>
    </location>
</feature>
<feature type="compositionally biased region" description="Basic residues" evidence="1">
    <location>
        <begin position="32"/>
        <end position="45"/>
    </location>
</feature>
<sequence length="99" mass="10574">MSPKGPGTNLILAIPVGSGPFRVVFVLLPSRSRRRAGDRRHRGGKARGEPSTARRDPAGPVRAAAAARTACAVWTRRDRPAARTARGSREDIAECSAPY</sequence>
<gene>
    <name evidence="3" type="ORF">SSP531S_22010</name>
</gene>
<dbReference type="AlphaFoldDB" id="A0A388SW37"/>
<feature type="compositionally biased region" description="Basic and acidic residues" evidence="1">
    <location>
        <begin position="79"/>
        <end position="92"/>
    </location>
</feature>
<keyword evidence="2" id="KW-0472">Membrane</keyword>
<evidence type="ECO:0000313" key="3">
    <source>
        <dbReference type="EMBL" id="GBQ00779.1"/>
    </source>
</evidence>